<organism evidence="6 7">
    <name type="scientific">Thiorhodovibrio winogradskyi</name>
    <dbReference type="NCBI Taxonomy" id="77007"/>
    <lineage>
        <taxon>Bacteria</taxon>
        <taxon>Pseudomonadati</taxon>
        <taxon>Pseudomonadota</taxon>
        <taxon>Gammaproteobacteria</taxon>
        <taxon>Chromatiales</taxon>
        <taxon>Chromatiaceae</taxon>
        <taxon>Thiorhodovibrio</taxon>
    </lineage>
</organism>
<keyword evidence="4" id="KW-0408">Iron</keyword>
<evidence type="ECO:0000256" key="3">
    <source>
        <dbReference type="ARBA" id="ARBA00022723"/>
    </source>
</evidence>
<evidence type="ECO:0000313" key="7">
    <source>
        <dbReference type="Proteomes" id="UP001432180"/>
    </source>
</evidence>
<protein>
    <submittedName>
        <fullName evidence="6">Pyruvate formate-lyase 1-activating enzyme</fullName>
    </submittedName>
</protein>
<sequence>MVQLADRLRRPSLRFVEGINFELTYDCPLACHHCLQADLRRAGKTGWAAPEMIVQTIHEAVDLGLTSTGINFTGGEIFVPGSPLSQFLQVTKELGVPVRINTSGWWVHGRPFQIGERTFSNTQAVVDWLKDSGVAMLAISWDRRFTQYPILKQRVCQLIDACEQRQLPYQIAITAATAAEDAALTKDLEQHILRPPFLGEIVSMDMVDLGAARTCMETAQREPQEPLNTLIARTPCGGRGIYRPSFLHIAPDGGLRSCMYASGANWLGSIAKQSLTELLQIFATNPVVAAFASGQLERLIMPAGPSRPAPADWPRHPCAVAARCAASIHKIYQNKHHITPC</sequence>
<evidence type="ECO:0000256" key="5">
    <source>
        <dbReference type="ARBA" id="ARBA00023014"/>
    </source>
</evidence>
<reference evidence="6 7" key="1">
    <citation type="journal article" date="2023" name="Microorganisms">
        <title>Thiorhodovibrio frisius and Trv. litoralis spp. nov., Two Novel Members from a Clade of Fastidious Purple Sulfur Bacteria That Exhibit Unique Red-Shifted Light-Harvesting Capabilities.</title>
        <authorList>
            <person name="Methner A."/>
            <person name="Kuzyk S.B."/>
            <person name="Petersen J."/>
            <person name="Bauer S."/>
            <person name="Brinkmann H."/>
            <person name="Sichau K."/>
            <person name="Wanner G."/>
            <person name="Wolf J."/>
            <person name="Neumann-Schaal M."/>
            <person name="Henke P."/>
            <person name="Tank M."/>
            <person name="Sproer C."/>
            <person name="Bunk B."/>
            <person name="Overmann J."/>
        </authorList>
    </citation>
    <scope>NUCLEOTIDE SEQUENCE [LARGE SCALE GENOMIC DNA]</scope>
    <source>
        <strain evidence="6 7">DSM 6702</strain>
    </source>
</reference>
<keyword evidence="7" id="KW-1185">Reference proteome</keyword>
<keyword evidence="5" id="KW-0411">Iron-sulfur</keyword>
<dbReference type="InterPro" id="IPR007197">
    <property type="entry name" value="rSAM"/>
</dbReference>
<dbReference type="PANTHER" id="PTHR11228">
    <property type="entry name" value="RADICAL SAM DOMAIN PROTEIN"/>
    <property type="match status" value="1"/>
</dbReference>
<gene>
    <name evidence="6" type="ORF">Thiowin_03010</name>
</gene>
<comment type="cofactor">
    <cofactor evidence="1">
        <name>[4Fe-4S] cluster</name>
        <dbReference type="ChEBI" id="CHEBI:49883"/>
    </cofactor>
</comment>
<name>A0ABZ0SBX7_9GAMM</name>
<keyword evidence="6" id="KW-0670">Pyruvate</keyword>
<keyword evidence="2" id="KW-0949">S-adenosyl-L-methionine</keyword>
<dbReference type="Gene3D" id="3.20.20.70">
    <property type="entry name" value="Aldolase class I"/>
    <property type="match status" value="1"/>
</dbReference>
<dbReference type="InterPro" id="IPR013785">
    <property type="entry name" value="Aldolase_TIM"/>
</dbReference>
<dbReference type="SUPFAM" id="SSF102114">
    <property type="entry name" value="Radical SAM enzymes"/>
    <property type="match status" value="1"/>
</dbReference>
<keyword evidence="3" id="KW-0479">Metal-binding</keyword>
<proteinExistence type="predicted"/>
<dbReference type="PANTHER" id="PTHR11228:SF7">
    <property type="entry name" value="PQQA PEPTIDE CYCLASE"/>
    <property type="match status" value="1"/>
</dbReference>
<evidence type="ECO:0000256" key="1">
    <source>
        <dbReference type="ARBA" id="ARBA00001966"/>
    </source>
</evidence>
<dbReference type="SFLD" id="SFLDS00029">
    <property type="entry name" value="Radical_SAM"/>
    <property type="match status" value="1"/>
</dbReference>
<accession>A0ABZ0SBX7</accession>
<evidence type="ECO:0000256" key="2">
    <source>
        <dbReference type="ARBA" id="ARBA00022691"/>
    </source>
</evidence>
<dbReference type="InterPro" id="IPR058240">
    <property type="entry name" value="rSAM_sf"/>
</dbReference>
<evidence type="ECO:0000313" key="6">
    <source>
        <dbReference type="EMBL" id="WPL17962.1"/>
    </source>
</evidence>
<dbReference type="EMBL" id="CP121472">
    <property type="protein sequence ID" value="WPL17962.1"/>
    <property type="molecule type" value="Genomic_DNA"/>
</dbReference>
<dbReference type="InterPro" id="IPR050377">
    <property type="entry name" value="Radical_SAM_PqqE_MftC-like"/>
</dbReference>
<dbReference type="Proteomes" id="UP001432180">
    <property type="component" value="Chromosome"/>
</dbReference>
<evidence type="ECO:0000256" key="4">
    <source>
        <dbReference type="ARBA" id="ARBA00023004"/>
    </source>
</evidence>